<reference evidence="1" key="1">
    <citation type="submission" date="2021-06" db="EMBL/GenBank/DDBJ databases">
        <title>Vibrio nov. sp., novel gut bacterium isolated from Yellow Sea oyster.</title>
        <authorList>
            <person name="Muhammad N."/>
            <person name="Nguyen T.H."/>
            <person name="Lee Y.-J."/>
            <person name="Ko J."/>
            <person name="Kim S.-G."/>
        </authorList>
    </citation>
    <scope>NUCLEOTIDE SEQUENCE</scope>
    <source>
        <strain evidence="1">OG9-811</strain>
    </source>
</reference>
<dbReference type="AlphaFoldDB" id="A0A975U7R0"/>
<dbReference type="InterPro" id="IPR037012">
    <property type="entry name" value="NanQ/TabA/YiaL_sf"/>
</dbReference>
<protein>
    <submittedName>
        <fullName evidence="1">YhcH/YjgK/YiaL family protein</fullName>
    </submittedName>
</protein>
<keyword evidence="2" id="KW-1185">Reference proteome</keyword>
<name>A0A975U7R0_9VIBR</name>
<dbReference type="InterPro" id="IPR004375">
    <property type="entry name" value="NanQ/TabA/YiaL"/>
</dbReference>
<dbReference type="RefSeq" id="WP_136486711.1">
    <property type="nucleotide sequence ID" value="NZ_CP076642.1"/>
</dbReference>
<dbReference type="NCBIfam" id="TIGR00022">
    <property type="entry name" value="YhcH/YjgK/YiaL family protein"/>
    <property type="match status" value="1"/>
</dbReference>
<dbReference type="PANTHER" id="PTHR34986:SF1">
    <property type="entry name" value="PROTEIN YIAL"/>
    <property type="match status" value="1"/>
</dbReference>
<dbReference type="PANTHER" id="PTHR34986">
    <property type="entry name" value="EVOLVED BETA-GALACTOSIDASE SUBUNIT BETA"/>
    <property type="match status" value="1"/>
</dbReference>
<dbReference type="GO" id="GO:0005829">
    <property type="term" value="C:cytosol"/>
    <property type="evidence" value="ECO:0007669"/>
    <property type="project" value="TreeGrafter"/>
</dbReference>
<accession>A0A975U7R0</accession>
<dbReference type="Proteomes" id="UP000694232">
    <property type="component" value="Chromosome 2"/>
</dbReference>
<dbReference type="EMBL" id="CP076642">
    <property type="protein sequence ID" value="QXO16116.1"/>
    <property type="molecule type" value="Genomic_DNA"/>
</dbReference>
<gene>
    <name evidence="1" type="ORF">KNV97_00890</name>
</gene>
<evidence type="ECO:0000313" key="2">
    <source>
        <dbReference type="Proteomes" id="UP000694232"/>
    </source>
</evidence>
<evidence type="ECO:0000313" key="1">
    <source>
        <dbReference type="EMBL" id="QXO16116.1"/>
    </source>
</evidence>
<dbReference type="Pfam" id="PF04074">
    <property type="entry name" value="DUF386"/>
    <property type="match status" value="1"/>
</dbReference>
<sequence>MISGHLNQLNRVGLPAAFMSVLSRPECSLERLQQAADGRLPVEATDWFCHIGDAQLQSRELRHTEFHQQFADIQLVLSGEETIYFDSAYTQAVEADEKKPDLFIVKAPQLRQQIHLAAGDFAVFMPGEPHQALCSASGRGVVRKAVFKVPLSMLEGL</sequence>
<dbReference type="KEGG" id="vos:KNV97_00890"/>
<dbReference type="SUPFAM" id="SSF51197">
    <property type="entry name" value="Clavaminate synthase-like"/>
    <property type="match status" value="1"/>
</dbReference>
<organism evidence="1 2">
    <name type="scientific">Vibrio ostreae</name>
    <dbReference type="NCBI Taxonomy" id="2841925"/>
    <lineage>
        <taxon>Bacteria</taxon>
        <taxon>Pseudomonadati</taxon>
        <taxon>Pseudomonadota</taxon>
        <taxon>Gammaproteobacteria</taxon>
        <taxon>Vibrionales</taxon>
        <taxon>Vibrionaceae</taxon>
        <taxon>Vibrio</taxon>
    </lineage>
</organism>
<dbReference type="Gene3D" id="2.60.120.370">
    <property type="entry name" value="YhcH/YjgK/YiaL"/>
    <property type="match status" value="1"/>
</dbReference>
<proteinExistence type="predicted"/>